<dbReference type="Proteomes" id="UP000071392">
    <property type="component" value="Unassembled WGS sequence"/>
</dbReference>
<dbReference type="PANTHER" id="PTHR43481:SF4">
    <property type="entry name" value="GLYCEROL-1-PHOSPHATE PHOSPHOHYDROLASE 1-RELATED"/>
    <property type="match status" value="1"/>
</dbReference>
<keyword evidence="2" id="KW-1185">Reference proteome</keyword>
<dbReference type="InterPro" id="IPR006439">
    <property type="entry name" value="HAD-SF_hydro_IA"/>
</dbReference>
<protein>
    <submittedName>
        <fullName evidence="1">Beta-phosphoglucomutase</fullName>
    </submittedName>
</protein>
<dbReference type="SFLD" id="SFLDG01129">
    <property type="entry name" value="C1.5:_HAD__Beta-PGM__Phosphata"/>
    <property type="match status" value="1"/>
</dbReference>
<dbReference type="PANTHER" id="PTHR43481">
    <property type="entry name" value="FRUCTOSE-1-PHOSPHATE PHOSPHATASE"/>
    <property type="match status" value="1"/>
</dbReference>
<organism evidence="1 2">
    <name type="scientific">Cephaloticoccus capnophilus</name>
    <dbReference type="NCBI Taxonomy" id="1548208"/>
    <lineage>
        <taxon>Bacteria</taxon>
        <taxon>Pseudomonadati</taxon>
        <taxon>Verrucomicrobiota</taxon>
        <taxon>Opitutia</taxon>
        <taxon>Opitutales</taxon>
        <taxon>Opitutaceae</taxon>
        <taxon>Cephaloticoccus</taxon>
    </lineage>
</organism>
<dbReference type="STRING" id="1548208.AXK12_02930"/>
<dbReference type="SFLD" id="SFLDS00003">
    <property type="entry name" value="Haloacid_Dehalogenase"/>
    <property type="match status" value="1"/>
</dbReference>
<dbReference type="Gene3D" id="1.10.150.240">
    <property type="entry name" value="Putative phosphatase, domain 2"/>
    <property type="match status" value="1"/>
</dbReference>
<dbReference type="Gene3D" id="3.40.50.1000">
    <property type="entry name" value="HAD superfamily/HAD-like"/>
    <property type="match status" value="1"/>
</dbReference>
<dbReference type="InterPro" id="IPR036412">
    <property type="entry name" value="HAD-like_sf"/>
</dbReference>
<dbReference type="InterPro" id="IPR023198">
    <property type="entry name" value="PGP-like_dom2"/>
</dbReference>
<dbReference type="InterPro" id="IPR023214">
    <property type="entry name" value="HAD_sf"/>
</dbReference>
<evidence type="ECO:0000313" key="2">
    <source>
        <dbReference type="Proteomes" id="UP000071392"/>
    </source>
</evidence>
<dbReference type="NCBIfam" id="TIGR01509">
    <property type="entry name" value="HAD-SF-IA-v3"/>
    <property type="match status" value="1"/>
</dbReference>
<evidence type="ECO:0000313" key="1">
    <source>
        <dbReference type="EMBL" id="KXU36726.1"/>
    </source>
</evidence>
<dbReference type="RefSeq" id="WP_068711161.1">
    <property type="nucleotide sequence ID" value="NZ_LSZP01000020.1"/>
</dbReference>
<comment type="caution">
    <text evidence="1">The sequence shown here is derived from an EMBL/GenBank/DDBJ whole genome shotgun (WGS) entry which is preliminary data.</text>
</comment>
<proteinExistence type="predicted"/>
<dbReference type="OrthoDB" id="9797743at2"/>
<dbReference type="AlphaFoldDB" id="A0A139SQ87"/>
<gene>
    <name evidence="1" type="ORF">AXK12_02930</name>
</gene>
<dbReference type="Pfam" id="PF00702">
    <property type="entry name" value="Hydrolase"/>
    <property type="match status" value="1"/>
</dbReference>
<dbReference type="CDD" id="cd07505">
    <property type="entry name" value="HAD_BPGM-like"/>
    <property type="match status" value="1"/>
</dbReference>
<dbReference type="SUPFAM" id="SSF56784">
    <property type="entry name" value="HAD-like"/>
    <property type="match status" value="1"/>
</dbReference>
<dbReference type="InterPro" id="IPR051806">
    <property type="entry name" value="HAD-like_SPP"/>
</dbReference>
<name>A0A139SQ87_9BACT</name>
<dbReference type="EMBL" id="LSZP01000020">
    <property type="protein sequence ID" value="KXU36726.1"/>
    <property type="molecule type" value="Genomic_DNA"/>
</dbReference>
<dbReference type="PRINTS" id="PR00413">
    <property type="entry name" value="HADHALOGNASE"/>
</dbReference>
<sequence length="207" mass="22573">MQLTIPEGDFAGFIFDLDGTLVDTMPQHYCAWRDTLHDFGLKEVLDEALFYAQGGSPTEKVVQTFNAHYGTSFDPITVRDAKELRFAEMIHDTELIEPVIAFARARAAEGCPVSVASGGLRHIVRDTLQAHGLAELFPVVVTVDDVARGKPAPDTFLLAAEKMGVPPERCLVFEDAELGFRAAEAAGMRWVEVPSAPRFGMGFSGNS</sequence>
<reference evidence="1 2" key="1">
    <citation type="submission" date="2016-02" db="EMBL/GenBank/DDBJ databases">
        <authorList>
            <person name="Wen L."/>
            <person name="He K."/>
            <person name="Yang H."/>
        </authorList>
    </citation>
    <scope>NUCLEOTIDE SEQUENCE [LARGE SCALE GENOMIC DNA]</scope>
    <source>
        <strain evidence="1 2">CV41</strain>
    </source>
</reference>
<dbReference type="GO" id="GO:0050308">
    <property type="term" value="F:sugar-phosphatase activity"/>
    <property type="evidence" value="ECO:0007669"/>
    <property type="project" value="TreeGrafter"/>
</dbReference>
<accession>A0A139SQ87</accession>